<dbReference type="InterPro" id="IPR011990">
    <property type="entry name" value="TPR-like_helical_dom_sf"/>
</dbReference>
<keyword evidence="6" id="KW-1185">Reference proteome</keyword>
<dbReference type="EMBL" id="JBAGLP010000118">
    <property type="protein sequence ID" value="MEG3616392.1"/>
    <property type="molecule type" value="Genomic_DNA"/>
</dbReference>
<dbReference type="InterPro" id="IPR016032">
    <property type="entry name" value="Sig_transdc_resp-reg_C-effctor"/>
</dbReference>
<sequence length="542" mass="58757">MTADHDGLDAARRACSDRRWAAARALYLELHAARPLEADDLAALADCCWWLGDIDEYVATAARVVELRLAGGDLPGAGMAALEIGVPEVVRGRLTAGAGWLARARRVLHEVPDAVEHGYLLVLDAYAALEADDAPTADDLAARVLALADRHAEPTLQAHALFLRGRCALHRGRVPQARSFLDEAMVPVLGGRTAPQWAGDLYCRMMQVCHDLGDLPRAEHWTRVTEEWCRGLAPATLFSGICRVHRVQLMQVHGQWRRALDEAGRAAADLEGLDVTAAAEAHYRAGEVHRLRGDPESARQAYDRARARGRDPLPGLALLELEQGHRAGAAAMLDAALRSTADPLARAPLLAARVEVGLAEPVAEPSDVLVDELGEIADRHDSPCWRAEACRWRGALHAAHGRDALALPELREALDRWRQIDAPHEVARVRVEIADVLDALGDHDSARAERDLAASGLEALGADHAARRLAARGRRRAASDELSPREVEVLAAVADGATNRDAGRRLHISERTVARHLANIYLKLGTASRTGAVAWARDHALL</sequence>
<proteinExistence type="predicted"/>
<dbReference type="Pfam" id="PF00196">
    <property type="entry name" value="GerE"/>
    <property type="match status" value="1"/>
</dbReference>
<dbReference type="SUPFAM" id="SSF48452">
    <property type="entry name" value="TPR-like"/>
    <property type="match status" value="2"/>
</dbReference>
<comment type="caution">
    <text evidence="5">The sequence shown here is derived from an EMBL/GenBank/DDBJ whole genome shotgun (WGS) entry which is preliminary data.</text>
</comment>
<organism evidence="5 6">
    <name type="scientific">Isoptericola haloaureus</name>
    <dbReference type="NCBI Taxonomy" id="1542902"/>
    <lineage>
        <taxon>Bacteria</taxon>
        <taxon>Bacillati</taxon>
        <taxon>Actinomycetota</taxon>
        <taxon>Actinomycetes</taxon>
        <taxon>Micrococcales</taxon>
        <taxon>Promicromonosporaceae</taxon>
        <taxon>Isoptericola</taxon>
    </lineage>
</organism>
<reference evidence="5" key="1">
    <citation type="journal article" date="2024" name="Antonie Van Leeuwenhoek">
        <title>Isoptericola haloaureus sp. nov., a dimorphic actinobacterium isolated from mangrove sediments of southeast India, implicating biosaline agricultural significance through nitrogen fixation and salt tolerance genes.</title>
        <authorList>
            <person name="Prathaban M."/>
            <person name="Prathiviraj R."/>
            <person name="Ravichandran M."/>
            <person name="Natarajan S.D."/>
            <person name="Sobanaa M."/>
            <person name="Hari Krishna Kumar S."/>
            <person name="Chandrasekar V."/>
            <person name="Selvin J."/>
        </authorList>
    </citation>
    <scope>NUCLEOTIDE SEQUENCE</scope>
    <source>
        <strain evidence="5">MP1014</strain>
    </source>
</reference>
<keyword evidence="2" id="KW-0238">DNA-binding</keyword>
<dbReference type="CDD" id="cd06170">
    <property type="entry name" value="LuxR_C_like"/>
    <property type="match status" value="1"/>
</dbReference>
<dbReference type="PRINTS" id="PR00038">
    <property type="entry name" value="HTHLUXR"/>
</dbReference>
<protein>
    <submittedName>
        <fullName evidence="5">LuxR C-terminal-related transcriptional regulator</fullName>
    </submittedName>
</protein>
<reference evidence="5" key="2">
    <citation type="submission" date="2024-02" db="EMBL/GenBank/DDBJ databases">
        <authorList>
            <person name="Prathaban M."/>
            <person name="Mythili R."/>
            <person name="Sharmila Devi N."/>
            <person name="Sobanaa M."/>
            <person name="Prathiviraj R."/>
            <person name="Selvin J."/>
        </authorList>
    </citation>
    <scope>NUCLEOTIDE SEQUENCE</scope>
    <source>
        <strain evidence="5">MP1014</strain>
    </source>
</reference>
<evidence type="ECO:0000256" key="3">
    <source>
        <dbReference type="ARBA" id="ARBA00023163"/>
    </source>
</evidence>
<dbReference type="SMART" id="SM00421">
    <property type="entry name" value="HTH_LUXR"/>
    <property type="match status" value="1"/>
</dbReference>
<dbReference type="Proteomes" id="UP001310387">
    <property type="component" value="Unassembled WGS sequence"/>
</dbReference>
<evidence type="ECO:0000256" key="2">
    <source>
        <dbReference type="ARBA" id="ARBA00023125"/>
    </source>
</evidence>
<evidence type="ECO:0000313" key="5">
    <source>
        <dbReference type="EMBL" id="MEG3616392.1"/>
    </source>
</evidence>
<dbReference type="Gene3D" id="1.10.10.10">
    <property type="entry name" value="Winged helix-like DNA-binding domain superfamily/Winged helix DNA-binding domain"/>
    <property type="match status" value="1"/>
</dbReference>
<dbReference type="InterPro" id="IPR036388">
    <property type="entry name" value="WH-like_DNA-bd_sf"/>
</dbReference>
<keyword evidence="1" id="KW-0805">Transcription regulation</keyword>
<name>A0ABU7ZA35_9MICO</name>
<dbReference type="PROSITE" id="PS50043">
    <property type="entry name" value="HTH_LUXR_2"/>
    <property type="match status" value="1"/>
</dbReference>
<gene>
    <name evidence="5" type="ORF">V5O49_14775</name>
</gene>
<evidence type="ECO:0000313" key="6">
    <source>
        <dbReference type="Proteomes" id="UP001310387"/>
    </source>
</evidence>
<feature type="domain" description="HTH luxR-type" evidence="4">
    <location>
        <begin position="475"/>
        <end position="540"/>
    </location>
</feature>
<dbReference type="InterPro" id="IPR000792">
    <property type="entry name" value="Tscrpt_reg_LuxR_C"/>
</dbReference>
<dbReference type="PANTHER" id="PTHR44688">
    <property type="entry name" value="DNA-BINDING TRANSCRIPTIONAL ACTIVATOR DEVR_DOSR"/>
    <property type="match status" value="1"/>
</dbReference>
<dbReference type="RefSeq" id="WP_332902871.1">
    <property type="nucleotide sequence ID" value="NZ_JBAGLP010000118.1"/>
</dbReference>
<dbReference type="PANTHER" id="PTHR44688:SF16">
    <property type="entry name" value="DNA-BINDING TRANSCRIPTIONAL ACTIVATOR DEVR_DOSR"/>
    <property type="match status" value="1"/>
</dbReference>
<dbReference type="SUPFAM" id="SSF46894">
    <property type="entry name" value="C-terminal effector domain of the bipartite response regulators"/>
    <property type="match status" value="1"/>
</dbReference>
<dbReference type="Gene3D" id="1.25.40.10">
    <property type="entry name" value="Tetratricopeptide repeat domain"/>
    <property type="match status" value="1"/>
</dbReference>
<evidence type="ECO:0000256" key="1">
    <source>
        <dbReference type="ARBA" id="ARBA00023015"/>
    </source>
</evidence>
<evidence type="ECO:0000259" key="4">
    <source>
        <dbReference type="PROSITE" id="PS50043"/>
    </source>
</evidence>
<accession>A0ABU7ZA35</accession>
<keyword evidence="3" id="KW-0804">Transcription</keyword>